<accession>A0ABV4UDX2</accession>
<comment type="caution">
    <text evidence="2">The sequence shown here is derived from an EMBL/GenBank/DDBJ whole genome shotgun (WGS) entry which is preliminary data.</text>
</comment>
<dbReference type="GO" id="GO:0061711">
    <property type="term" value="F:tRNA N(6)-L-threonylcarbamoyladenine synthase activity"/>
    <property type="evidence" value="ECO:0007669"/>
    <property type="project" value="UniProtKB-EC"/>
</dbReference>
<dbReference type="Pfam" id="PF00814">
    <property type="entry name" value="TsaD"/>
    <property type="match status" value="1"/>
</dbReference>
<dbReference type="PANTHER" id="PTHR11735">
    <property type="entry name" value="TRNA N6-ADENOSINE THREONYLCARBAMOYLTRANSFERASE"/>
    <property type="match status" value="1"/>
</dbReference>
<dbReference type="Gene3D" id="3.30.420.40">
    <property type="match status" value="2"/>
</dbReference>
<keyword evidence="3" id="KW-1185">Reference proteome</keyword>
<dbReference type="EMBL" id="JBEUWX010000002">
    <property type="protein sequence ID" value="MFA9949836.1"/>
    <property type="molecule type" value="Genomic_DNA"/>
</dbReference>
<name>A0ABV4UDX2_9RHOO</name>
<evidence type="ECO:0000313" key="3">
    <source>
        <dbReference type="Proteomes" id="UP001574673"/>
    </source>
</evidence>
<keyword evidence="2" id="KW-0012">Acyltransferase</keyword>
<gene>
    <name evidence="2" type="primary">tsaB</name>
    <name evidence="2" type="ORF">ABCS64_05775</name>
</gene>
<dbReference type="EC" id="2.3.1.234" evidence="2"/>
<reference evidence="3" key="1">
    <citation type="submission" date="2024-06" db="EMBL/GenBank/DDBJ databases">
        <title>Radixoralia hellwigii gen. nov., sp nov., isolated from a root canal in the human oral cavity.</title>
        <authorList>
            <person name="Bartsch S."/>
            <person name="Wittmer A."/>
            <person name="Schulz A.-K."/>
            <person name="Neumann-Schaal M."/>
            <person name="Wolf J."/>
            <person name="Gronow S."/>
            <person name="Tennert C."/>
            <person name="Haecker G."/>
            <person name="Cieplik F."/>
            <person name="Al-Ahmad A."/>
        </authorList>
    </citation>
    <scope>NUCLEOTIDE SEQUENCE [LARGE SCALE GENOMIC DNA]</scope>
    <source>
        <strain evidence="3">Wk13</strain>
    </source>
</reference>
<sequence>MKILALETAVDPGSVALWLEGEIVERFCPEGLSNSATLLPLAAQILADAGLSFACLDGLAFGQGPGAFTGLRVSCGLAQGLAIAHDLPLLGVGTLEAVAASTGGERVMTMLDARMGEVYCAAFDRGCRVFAEGVYAPEALPLPDSTGWLACGNALAVYPQIRERLAGCVVEWRPEIMPCASAVVRLAAPRLMRGERLDPADAVPLYVRDKVAKTIAERLAEGGHA</sequence>
<feature type="domain" description="Gcp-like" evidence="1">
    <location>
        <begin position="35"/>
        <end position="125"/>
    </location>
</feature>
<evidence type="ECO:0000313" key="2">
    <source>
        <dbReference type="EMBL" id="MFA9949836.1"/>
    </source>
</evidence>
<dbReference type="Proteomes" id="UP001574673">
    <property type="component" value="Unassembled WGS sequence"/>
</dbReference>
<keyword evidence="2" id="KW-0808">Transferase</keyword>
<protein>
    <submittedName>
        <fullName evidence="2">tRNA (Adenosine(37)-N6)-threonylcarbamoyltransferase complex dimerization subunit type 1 TsaB</fullName>
        <ecNumber evidence="2">2.3.1.234</ecNumber>
    </submittedName>
</protein>
<dbReference type="PANTHER" id="PTHR11735:SF11">
    <property type="entry name" value="TRNA THREONYLCARBAMOYLADENOSINE BIOSYNTHESIS PROTEIN TSAB"/>
    <property type="match status" value="1"/>
</dbReference>
<dbReference type="InterPro" id="IPR022496">
    <property type="entry name" value="T6A_TsaB"/>
</dbReference>
<dbReference type="InterPro" id="IPR043129">
    <property type="entry name" value="ATPase_NBD"/>
</dbReference>
<dbReference type="RefSeq" id="WP_418890937.1">
    <property type="nucleotide sequence ID" value="NZ_JBEUWX010000002.1"/>
</dbReference>
<evidence type="ECO:0000259" key="1">
    <source>
        <dbReference type="Pfam" id="PF00814"/>
    </source>
</evidence>
<dbReference type="SUPFAM" id="SSF53067">
    <property type="entry name" value="Actin-like ATPase domain"/>
    <property type="match status" value="2"/>
</dbReference>
<organism evidence="2 3">
    <name type="scientific">Dentiradicibacter hellwigii</name>
    <dbReference type="NCBI Taxonomy" id="3149053"/>
    <lineage>
        <taxon>Bacteria</taxon>
        <taxon>Pseudomonadati</taxon>
        <taxon>Pseudomonadota</taxon>
        <taxon>Betaproteobacteria</taxon>
        <taxon>Rhodocyclales</taxon>
        <taxon>Rhodocyclaceae</taxon>
        <taxon>Dentiradicibacter</taxon>
    </lineage>
</organism>
<dbReference type="InterPro" id="IPR000905">
    <property type="entry name" value="Gcp-like_dom"/>
</dbReference>
<dbReference type="NCBIfam" id="TIGR03725">
    <property type="entry name" value="T6A_YeaZ"/>
    <property type="match status" value="1"/>
</dbReference>
<dbReference type="CDD" id="cd24032">
    <property type="entry name" value="ASKHA_NBD_TsaB"/>
    <property type="match status" value="1"/>
</dbReference>
<proteinExistence type="predicted"/>